<name>A0A803K9B5_XENTR</name>
<keyword evidence="4" id="KW-0132">Cell division</keyword>
<evidence type="ECO:0000256" key="6">
    <source>
        <dbReference type="ARBA" id="ARBA00022776"/>
    </source>
</evidence>
<dbReference type="Reactome" id="R-XTR-380270">
    <property type="pathway name" value="Recruitment of mitotic centrosome proteins and complexes"/>
</dbReference>
<dbReference type="Proteomes" id="UP000008143">
    <property type="component" value="Chromosome 1"/>
</dbReference>
<dbReference type="PANTHER" id="PTHR19378">
    <property type="entry name" value="GOLGIN- RELATED"/>
    <property type="match status" value="1"/>
</dbReference>
<feature type="domain" description="HAUS augmin-like complex subunit 3 N-terminal" evidence="11">
    <location>
        <begin position="29"/>
        <end position="279"/>
    </location>
</feature>
<dbReference type="GO" id="GO:0051225">
    <property type="term" value="P:spindle assembly"/>
    <property type="evidence" value="ECO:0000318"/>
    <property type="project" value="GO_Central"/>
</dbReference>
<evidence type="ECO:0000256" key="7">
    <source>
        <dbReference type="ARBA" id="ARBA00023054"/>
    </source>
</evidence>
<reference evidence="14 15" key="3">
    <citation type="submission" date="2025-04" db="UniProtKB">
        <authorList>
            <consortium name="RefSeq"/>
        </authorList>
    </citation>
    <scope>IDENTIFICATION</scope>
    <source>
        <strain evidence="14 15">Nigerian</strain>
        <tissue evidence="14 15">Liver and blood</tissue>
    </source>
</reference>
<evidence type="ECO:0000313" key="15">
    <source>
        <dbReference type="RefSeq" id="XP_031751163.1"/>
    </source>
</evidence>
<dbReference type="PRINTS" id="PR02089">
    <property type="entry name" value="HAUSAUGMINL3"/>
</dbReference>
<dbReference type="GO" id="GO:0005815">
    <property type="term" value="C:microtubule organizing center"/>
    <property type="evidence" value="ECO:0000318"/>
    <property type="project" value="GO_Central"/>
</dbReference>
<dbReference type="Ensembl" id="ENSXETT00000110239">
    <property type="protein sequence ID" value="ENSXETP00000116925"/>
    <property type="gene ID" value="ENSXETG00000044442"/>
</dbReference>
<feature type="coiled-coil region" evidence="10">
    <location>
        <begin position="465"/>
        <end position="492"/>
    </location>
</feature>
<evidence type="ECO:0000256" key="1">
    <source>
        <dbReference type="ARBA" id="ARBA00004186"/>
    </source>
</evidence>
<keyword evidence="3" id="KW-0963">Cytoplasm</keyword>
<dbReference type="GO" id="GO:0070652">
    <property type="term" value="C:HAUS complex"/>
    <property type="evidence" value="ECO:0000318"/>
    <property type="project" value="GO_Central"/>
</dbReference>
<organism evidence="12">
    <name type="scientific">Xenopus tropicalis</name>
    <name type="common">Western clawed frog</name>
    <name type="synonym">Silurana tropicalis</name>
    <dbReference type="NCBI Taxonomy" id="8364"/>
    <lineage>
        <taxon>Eukaryota</taxon>
        <taxon>Metazoa</taxon>
        <taxon>Chordata</taxon>
        <taxon>Craniata</taxon>
        <taxon>Vertebrata</taxon>
        <taxon>Euteleostomi</taxon>
        <taxon>Amphibia</taxon>
        <taxon>Batrachia</taxon>
        <taxon>Anura</taxon>
        <taxon>Pipoidea</taxon>
        <taxon>Pipidae</taxon>
        <taxon>Xenopodinae</taxon>
        <taxon>Xenopus</taxon>
        <taxon>Silurana</taxon>
    </lineage>
</organism>
<dbReference type="Pfam" id="PF14932">
    <property type="entry name" value="HAUS-augmin3"/>
    <property type="match status" value="1"/>
</dbReference>
<dbReference type="GO" id="GO:0051301">
    <property type="term" value="P:cell division"/>
    <property type="evidence" value="ECO:0007669"/>
    <property type="project" value="UniProtKB-KW"/>
</dbReference>
<evidence type="ECO:0000259" key="11">
    <source>
        <dbReference type="Pfam" id="PF14932"/>
    </source>
</evidence>
<dbReference type="RefSeq" id="XP_031751163.1">
    <property type="nucleotide sequence ID" value="XM_031895303.1"/>
</dbReference>
<proteinExistence type="inferred from homology"/>
<evidence type="ECO:0000256" key="8">
    <source>
        <dbReference type="ARBA" id="ARBA00023212"/>
    </source>
</evidence>
<keyword evidence="7 10" id="KW-0175">Coiled coil</keyword>
<keyword evidence="9" id="KW-0131">Cell cycle</keyword>
<evidence type="ECO:0000256" key="4">
    <source>
        <dbReference type="ARBA" id="ARBA00022618"/>
    </source>
</evidence>
<dbReference type="Reactome" id="R-XTR-380320">
    <property type="pathway name" value="Recruitment of NuMA to mitotic centrosomes"/>
</dbReference>
<dbReference type="OrthoDB" id="2159690at2759"/>
<evidence type="ECO:0000256" key="3">
    <source>
        <dbReference type="ARBA" id="ARBA00022490"/>
    </source>
</evidence>
<sequence length="597" mass="67807">MSGGDRFVQTLKKLNYPKAAQLDGEDFDWLFEAADFKPFLDWFCSTTSEQNVMSEEKLQAFNTLKESGKPILDGKALDEVLKTVSRSKAPAIEEVAIEKLEEELQALQNVTSLHLRRRNKLQMVASSNSQTCLKSKDKEEEDGRALHEVLRLLQVTNKKLNHELQSVVDGVQMLMSFFAVPEAVGELSHQPIFLSQVLLDKYLSLEEQSTAALASFTKEHFFEGMSKLVEGSDKDFQLVQLNVNGSGEDDTLEDKCKEMMRLQLTYICAKHKLIEMKAKSGSLKVGLQWAENNACAMQDKSSRKEENLKARITSLKNETLQIEKHMDTITSEKLPGLVRENAQLLNMPVVKGDYDLQMAHQTLCSSRQDLVCDHLMKQKAAFELLQLGYELELQKHRTVYRELGSIIQGLQESSNKLEERLTMISNVDLLSSSKPRSNIDSKDLASHRLYQLLDGDNTQKLFRTYDGLESVAQKLTQDIACLRDQLEVSEQEHSLLFSTLDSDLKELHNFMYPEGNALLLTTPELSGQFHEFESQLEKLNRITVEILGDVQLKRKILECNKLQQIEKQLYVYFFQNEEHLKSIVGKLEAQTGGGTSA</sequence>
<dbReference type="InterPro" id="IPR032733">
    <property type="entry name" value="HAUS3_N"/>
</dbReference>
<dbReference type="GO" id="GO:0031023">
    <property type="term" value="P:microtubule organizing center organization"/>
    <property type="evidence" value="ECO:0000318"/>
    <property type="project" value="GO_Central"/>
</dbReference>
<protein>
    <submittedName>
        <fullName evidence="12 14">HAUS augmin-like complex subunit 3</fullName>
    </submittedName>
</protein>
<dbReference type="OMA" id="LEWFCGN"/>
<evidence type="ECO:0000256" key="5">
    <source>
        <dbReference type="ARBA" id="ARBA00022701"/>
    </source>
</evidence>
<evidence type="ECO:0000256" key="2">
    <source>
        <dbReference type="ARBA" id="ARBA00009645"/>
    </source>
</evidence>
<dbReference type="GeneID" id="100486659"/>
<evidence type="ECO:0000256" key="9">
    <source>
        <dbReference type="ARBA" id="ARBA00023306"/>
    </source>
</evidence>
<gene>
    <name evidence="12 14 15 16" type="primary">haus3</name>
</gene>
<dbReference type="KEGG" id="xtr:100486659"/>
<reference evidence="12" key="2">
    <citation type="submission" date="2021-03" db="UniProtKB">
        <authorList>
            <consortium name="Ensembl"/>
        </authorList>
    </citation>
    <scope>IDENTIFICATION</scope>
</reference>
<dbReference type="CTD" id="79441"/>
<dbReference type="Reactome" id="R-XTR-8854518">
    <property type="pathway name" value="AURKA Activation by TPX2"/>
</dbReference>
<evidence type="ECO:0000256" key="10">
    <source>
        <dbReference type="SAM" id="Coils"/>
    </source>
</evidence>
<accession>A0A803K9B5</accession>
<evidence type="ECO:0000313" key="12">
    <source>
        <dbReference type="Ensembl" id="ENSXETP00000116925"/>
    </source>
</evidence>
<dbReference type="Reactome" id="R-XTR-5620912">
    <property type="pathway name" value="Anchoring of the basal body to the plasma membrane"/>
</dbReference>
<keyword evidence="8" id="KW-0206">Cytoskeleton</keyword>
<dbReference type="PANTHER" id="PTHR19378:SF5">
    <property type="entry name" value="HAUS AUGMIN-LIKE COMPLEX SUBUNIT 3"/>
    <property type="match status" value="1"/>
</dbReference>
<dbReference type="Xenbase" id="XB-GENE-25874531">
    <property type="gene designation" value="haus3"/>
</dbReference>
<dbReference type="GO" id="GO:0005874">
    <property type="term" value="C:microtubule"/>
    <property type="evidence" value="ECO:0007669"/>
    <property type="project" value="UniProtKB-KW"/>
</dbReference>
<keyword evidence="6" id="KW-0498">Mitosis</keyword>
<comment type="subcellular location">
    <subcellularLocation>
        <location evidence="1">Cytoplasm</location>
        <location evidence="1">Cytoskeleton</location>
        <location evidence="1">Spindle</location>
    </subcellularLocation>
</comment>
<dbReference type="RefSeq" id="XP_031751162.1">
    <property type="nucleotide sequence ID" value="XM_031895302.1"/>
</dbReference>
<dbReference type="AlphaFoldDB" id="A0A803K9B5"/>
<dbReference type="Reactome" id="R-XTR-2565942">
    <property type="pathway name" value="Regulation of PLK1 Activity at G2/M Transition"/>
</dbReference>
<keyword evidence="13" id="KW-1185">Reference proteome</keyword>
<comment type="similarity">
    <text evidence="2">Belongs to the HAUS3 family.</text>
</comment>
<dbReference type="GeneTree" id="ENSGT00390000011904"/>
<dbReference type="GO" id="GO:0072686">
    <property type="term" value="C:mitotic spindle"/>
    <property type="evidence" value="ECO:0000318"/>
    <property type="project" value="GO_Central"/>
</dbReference>
<evidence type="ECO:0000313" key="14">
    <source>
        <dbReference type="RefSeq" id="XP_031751162.1"/>
    </source>
</evidence>
<dbReference type="Reactome" id="R-XTR-380259">
    <property type="pathway name" value="Loss of Nlp from mitotic centrosomes"/>
</dbReference>
<dbReference type="AGR" id="Xenbase:XB-GENE-25874531"/>
<evidence type="ECO:0000313" key="16">
    <source>
        <dbReference type="Xenbase" id="XB-GENE-25874531"/>
    </source>
</evidence>
<reference evidence="12" key="1">
    <citation type="journal article" date="2010" name="Science">
        <title>The genome of the Western clawed frog Xenopus tropicalis.</title>
        <authorList>
            <person name="Hellsten U."/>
            <person name="Harland R.M."/>
            <person name="Gilchrist M.J."/>
            <person name="Hendrix D."/>
            <person name="Jurka J."/>
            <person name="Kapitonov V."/>
            <person name="Ovcharenko I."/>
            <person name="Putnam N.H."/>
            <person name="Shu S."/>
            <person name="Taher L."/>
            <person name="Blitz I.L."/>
            <person name="Blumberg B."/>
            <person name="Dichmann D.S."/>
            <person name="Dubchak I."/>
            <person name="Amaya E."/>
            <person name="Detter J.C."/>
            <person name="Fletcher R."/>
            <person name="Gerhard D.S."/>
            <person name="Goodstein D."/>
            <person name="Graves T."/>
            <person name="Grigoriev I.V."/>
            <person name="Grimwood J."/>
            <person name="Kawashima T."/>
            <person name="Lindquist E."/>
            <person name="Lucas S.M."/>
            <person name="Mead P.E."/>
            <person name="Mitros T."/>
            <person name="Ogino H."/>
            <person name="Ohta Y."/>
            <person name="Poliakov A.V."/>
            <person name="Pollet N."/>
            <person name="Robert J."/>
            <person name="Salamov A."/>
            <person name="Sater A.K."/>
            <person name="Schmutz J."/>
            <person name="Terry A."/>
            <person name="Vize P.D."/>
            <person name="Warren W.C."/>
            <person name="Wells D."/>
            <person name="Wills A."/>
            <person name="Wilson R.K."/>
            <person name="Zimmerman L.B."/>
            <person name="Zorn A.M."/>
            <person name="Grainger R."/>
            <person name="Grammer T."/>
            <person name="Khokha M.K."/>
            <person name="Richardson P.M."/>
            <person name="Rokhsar D.S."/>
        </authorList>
    </citation>
    <scope>NUCLEOTIDE SEQUENCE [LARGE SCALE GENOMIC DNA]</scope>
    <source>
        <strain evidence="12">Nigerian</strain>
    </source>
</reference>
<evidence type="ECO:0000313" key="13">
    <source>
        <dbReference type="Proteomes" id="UP000008143"/>
    </source>
</evidence>
<dbReference type="InterPro" id="IPR026206">
    <property type="entry name" value="HAUS3"/>
</dbReference>
<keyword evidence="5" id="KW-0493">Microtubule</keyword>